<dbReference type="STRING" id="3988.B9T1X0"/>
<accession>B9T1X0</accession>
<evidence type="ECO:0000313" key="2">
    <source>
        <dbReference type="EMBL" id="EEF30133.1"/>
    </source>
</evidence>
<dbReference type="GO" id="GO:0000502">
    <property type="term" value="C:proteasome complex"/>
    <property type="evidence" value="ECO:0007669"/>
    <property type="project" value="UniProtKB-KW"/>
</dbReference>
<gene>
    <name evidence="2" type="ORF">RCOM_0108610</name>
</gene>
<evidence type="ECO:0000313" key="3">
    <source>
        <dbReference type="Proteomes" id="UP000008311"/>
    </source>
</evidence>
<proteinExistence type="predicted"/>
<dbReference type="FunCoup" id="B9T1X0">
    <property type="interactions" value="1869"/>
</dbReference>
<protein>
    <submittedName>
        <fullName evidence="2">26S proteasome non-ATPase regulatory subunit, putative</fullName>
    </submittedName>
</protein>
<sequence>MLQFVEFCFSKIDSVNAKDRVFRICNTLYSLFLEYKLSSAVDANTTSLNIKVGASIELDDIEGYSTWVSTSSASQEDRAEQSKAKEAMDEEFSMEDPTPLLQSASDFAYYPGAQNDAVVKDFLDHFPLPVIFSALQTKADVPDLERTLVACLEKIFKTKYGASLIPQYMAFVNLGLKADSQLVKCLACKTVSCLLENVNDKTISPAQLVIDNGIYPLLLHCVLIGNGEVAIASMEAIQKFAGFPKAIEVIFPANNEDFTHLRNLSARCSSLGRVRLLSLVVKLFTVSPDVAAVVFNSNLLSLLEAEVSNTDDTLVTLSILELFYELAEVQHGIEFLSSTNLIRLLPSIISNISADAILRSRAMMISGRLLSKENIYAFVNESGVKTVISAIDGRLGVESQDLNECECALEAFGQIGSSTPGATLLLTMSPPAARHVIDAAFDRQARGKQLAALHSLGYISGESRSESNIILNGEAEETLRRLIYDTASKTPKLTPSGLFLSILQQDAEARLAAYRMITGLVFRPWCLMEICTKQEIVNIVTDPTTETIKRGMDARYNCCKAINKAFMASGKLSTNPALAGIASKLQEAVRRGPYFTGKHREAQPTVMTAERF</sequence>
<keyword evidence="3" id="KW-1185">Reference proteome</keyword>
<name>B9T1X0_RICCO</name>
<dbReference type="PANTHER" id="PTHR13554">
    <property type="entry name" value="26S PROTEASOME NON-ATPASE REGULATORY SUBUNIT 5-RELATED"/>
    <property type="match status" value="1"/>
</dbReference>
<dbReference type="Pfam" id="PF10508">
    <property type="entry name" value="Proteasom_PSMB"/>
    <property type="match status" value="1"/>
</dbReference>
<organism evidence="2 3">
    <name type="scientific">Ricinus communis</name>
    <name type="common">Castor bean</name>
    <dbReference type="NCBI Taxonomy" id="3988"/>
    <lineage>
        <taxon>Eukaryota</taxon>
        <taxon>Viridiplantae</taxon>
        <taxon>Streptophyta</taxon>
        <taxon>Embryophyta</taxon>
        <taxon>Tracheophyta</taxon>
        <taxon>Spermatophyta</taxon>
        <taxon>Magnoliopsida</taxon>
        <taxon>eudicotyledons</taxon>
        <taxon>Gunneridae</taxon>
        <taxon>Pentapetalae</taxon>
        <taxon>rosids</taxon>
        <taxon>fabids</taxon>
        <taxon>Malpighiales</taxon>
        <taxon>Euphorbiaceae</taxon>
        <taxon>Acalyphoideae</taxon>
        <taxon>Acalypheae</taxon>
        <taxon>Ricinus</taxon>
    </lineage>
</organism>
<dbReference type="AlphaFoldDB" id="B9T1X0"/>
<dbReference type="eggNOG" id="KOG4413">
    <property type="taxonomic scope" value="Eukaryota"/>
</dbReference>
<dbReference type="Proteomes" id="UP000008311">
    <property type="component" value="Unassembled WGS sequence"/>
</dbReference>
<keyword evidence="2" id="KW-0647">Proteasome</keyword>
<reference evidence="3" key="1">
    <citation type="journal article" date="2010" name="Nat. Biotechnol.">
        <title>Draft genome sequence of the oilseed species Ricinus communis.</title>
        <authorList>
            <person name="Chan A.P."/>
            <person name="Crabtree J."/>
            <person name="Zhao Q."/>
            <person name="Lorenzi H."/>
            <person name="Orvis J."/>
            <person name="Puiu D."/>
            <person name="Melake-Berhan A."/>
            <person name="Jones K.M."/>
            <person name="Redman J."/>
            <person name="Chen G."/>
            <person name="Cahoon E.B."/>
            <person name="Gedil M."/>
            <person name="Stanke M."/>
            <person name="Haas B.J."/>
            <person name="Wortman J.R."/>
            <person name="Fraser-Liggett C.M."/>
            <person name="Ravel J."/>
            <person name="Rabinowicz P.D."/>
        </authorList>
    </citation>
    <scope>NUCLEOTIDE SEQUENCE [LARGE SCALE GENOMIC DNA]</scope>
    <source>
        <strain evidence="3">cv. Hale</strain>
    </source>
</reference>
<feature type="region of interest" description="Disordered" evidence="1">
    <location>
        <begin position="72"/>
        <end position="93"/>
    </location>
</feature>
<dbReference type="PANTHER" id="PTHR13554:SF10">
    <property type="entry name" value="26S PROTEASOME NON-ATPASE REGULATORY SUBUNIT 5"/>
    <property type="match status" value="1"/>
</dbReference>
<dbReference type="InParanoid" id="B9T1X0"/>
<dbReference type="EMBL" id="EQ974362">
    <property type="protein sequence ID" value="EEF30133.1"/>
    <property type="molecule type" value="Genomic_DNA"/>
</dbReference>
<dbReference type="GO" id="GO:0043248">
    <property type="term" value="P:proteasome assembly"/>
    <property type="evidence" value="ECO:0007669"/>
    <property type="project" value="InterPro"/>
</dbReference>
<dbReference type="InterPro" id="IPR016024">
    <property type="entry name" value="ARM-type_fold"/>
</dbReference>
<dbReference type="Gene3D" id="1.25.10.10">
    <property type="entry name" value="Leucine-rich Repeat Variant"/>
    <property type="match status" value="1"/>
</dbReference>
<feature type="compositionally biased region" description="Basic and acidic residues" evidence="1">
    <location>
        <begin position="75"/>
        <end position="87"/>
    </location>
</feature>
<dbReference type="InterPro" id="IPR019538">
    <property type="entry name" value="PSMD5"/>
</dbReference>
<dbReference type="InterPro" id="IPR011989">
    <property type="entry name" value="ARM-like"/>
</dbReference>
<dbReference type="SUPFAM" id="SSF48371">
    <property type="entry name" value="ARM repeat"/>
    <property type="match status" value="1"/>
</dbReference>
<evidence type="ECO:0000256" key="1">
    <source>
        <dbReference type="SAM" id="MobiDB-lite"/>
    </source>
</evidence>